<evidence type="ECO:0000313" key="4">
    <source>
        <dbReference type="Proteomes" id="UP000518752"/>
    </source>
</evidence>
<accession>A0A8H5LPD7</accession>
<dbReference type="Proteomes" id="UP000518752">
    <property type="component" value="Unassembled WGS sequence"/>
</dbReference>
<reference evidence="3 4" key="1">
    <citation type="journal article" date="2020" name="ISME J.">
        <title>Uncovering the hidden diversity of litter-decomposition mechanisms in mushroom-forming fungi.</title>
        <authorList>
            <person name="Floudas D."/>
            <person name="Bentzer J."/>
            <person name="Ahren D."/>
            <person name="Johansson T."/>
            <person name="Persson P."/>
            <person name="Tunlid A."/>
        </authorList>
    </citation>
    <scope>NUCLEOTIDE SEQUENCE [LARGE SCALE GENOMIC DNA]</scope>
    <source>
        <strain evidence="3 4">CBS 406.79</strain>
    </source>
</reference>
<gene>
    <name evidence="3" type="ORF">D9757_011336</name>
</gene>
<dbReference type="Pfam" id="PF00646">
    <property type="entry name" value="F-box"/>
    <property type="match status" value="1"/>
</dbReference>
<dbReference type="OrthoDB" id="2322499at2759"/>
<dbReference type="PROSITE" id="PS50181">
    <property type="entry name" value="FBOX"/>
    <property type="match status" value="1"/>
</dbReference>
<dbReference type="InterPro" id="IPR036047">
    <property type="entry name" value="F-box-like_dom_sf"/>
</dbReference>
<name>A0A8H5LPD7_9AGAR</name>
<dbReference type="CDD" id="cd09917">
    <property type="entry name" value="F-box_SF"/>
    <property type="match status" value="1"/>
</dbReference>
<dbReference type="SMART" id="SM00256">
    <property type="entry name" value="FBOX"/>
    <property type="match status" value="1"/>
</dbReference>
<evidence type="ECO:0000256" key="1">
    <source>
        <dbReference type="SAM" id="MobiDB-lite"/>
    </source>
</evidence>
<proteinExistence type="predicted"/>
<dbReference type="InterPro" id="IPR001810">
    <property type="entry name" value="F-box_dom"/>
</dbReference>
<dbReference type="SUPFAM" id="SSF81383">
    <property type="entry name" value="F-box domain"/>
    <property type="match status" value="1"/>
</dbReference>
<keyword evidence="4" id="KW-1185">Reference proteome</keyword>
<protein>
    <recommendedName>
        <fullName evidence="2">F-box domain-containing protein</fullName>
    </recommendedName>
</protein>
<dbReference type="AlphaFoldDB" id="A0A8H5LPD7"/>
<sequence>MSRRSARVQEKQKAAQHDVDTVVSDAESSIVGLKRDRNEAEDQEYDETEEKPLKRARKSHKTSTTAEGVEPVAVKGSRRQRIPEQFRKVRGKLGMLERLAKDVPLDVIFEIFYHLDPVDLLRLSRTSKDLRNILMSKSSEAIWRFARENVEGLPPLPPDLNEPQYAHLAFESYCHVCQRKGRCENIYWSFRKRCCHGCIRSAVTTCSQNLFELRRKLSLSDVDSIIPYERVKTNCQSAHVVNYPNTTDGPPTVAKRRSLLVTDPSIDNKLVAEFEALQTDEDRAEWISRKKKERREIEEHARLCRHWHSSRLQNRTDELEDLRSERKQAILARLEEIGWLAEAEIIMKSASYPGRNAFSDHKLVKQSKKLTDHGWKNIKSELVEFLSSKKRERLAEELRRTVRSRVELVFRQYSQIKSGLDLRNPLPGIGDILTSKIIEDWIWDTPTTEDLTEEVVFSKLSEELPRIIDQWRPTAIQQTLDVMQRSVPTATAADLHLAVCCFKNKALTDLSHDRMSIWDQSYIYSSRGPWSTRNLNFNAPRSQTAEVIVKACSLDPSNATPADVLLKNPLLECVQCVGSDKRFRHLMRWPNVLAHWLGHDQIQVNPVVDNEKVATAEGSRDSSFEKLARCAHCHKSNHIWALSEHLKECHDVPAHELEASTLKITQDHWYWDPDYTLTSLGRPFQCEC</sequence>
<feature type="compositionally biased region" description="Basic and acidic residues" evidence="1">
    <location>
        <begin position="7"/>
        <end position="20"/>
    </location>
</feature>
<comment type="caution">
    <text evidence="3">The sequence shown here is derived from an EMBL/GenBank/DDBJ whole genome shotgun (WGS) entry which is preliminary data.</text>
</comment>
<feature type="region of interest" description="Disordered" evidence="1">
    <location>
        <begin position="1"/>
        <end position="77"/>
    </location>
</feature>
<dbReference type="EMBL" id="JAACJN010000185">
    <property type="protein sequence ID" value="KAF5364538.1"/>
    <property type="molecule type" value="Genomic_DNA"/>
</dbReference>
<evidence type="ECO:0000259" key="2">
    <source>
        <dbReference type="PROSITE" id="PS50181"/>
    </source>
</evidence>
<feature type="domain" description="F-box" evidence="2">
    <location>
        <begin position="97"/>
        <end position="146"/>
    </location>
</feature>
<evidence type="ECO:0000313" key="3">
    <source>
        <dbReference type="EMBL" id="KAF5364538.1"/>
    </source>
</evidence>
<organism evidence="3 4">
    <name type="scientific">Collybiopsis confluens</name>
    <dbReference type="NCBI Taxonomy" id="2823264"/>
    <lineage>
        <taxon>Eukaryota</taxon>
        <taxon>Fungi</taxon>
        <taxon>Dikarya</taxon>
        <taxon>Basidiomycota</taxon>
        <taxon>Agaricomycotina</taxon>
        <taxon>Agaricomycetes</taxon>
        <taxon>Agaricomycetidae</taxon>
        <taxon>Agaricales</taxon>
        <taxon>Marasmiineae</taxon>
        <taxon>Omphalotaceae</taxon>
        <taxon>Collybiopsis</taxon>
    </lineage>
</organism>